<comment type="caution">
    <text evidence="1">The sequence shown here is derived from an EMBL/GenBank/DDBJ whole genome shotgun (WGS) entry which is preliminary data.</text>
</comment>
<dbReference type="AlphaFoldDB" id="A0A2S8BJZ3"/>
<sequence length="87" mass="9094">MVRSRRGAIHPHRPVSAIRAGSRVTAAKNTTAIEMASAGPIVDNMPNRANTMQAKVTATVAAEAAITLPTEVSAPTTARFDGAPCRR</sequence>
<protein>
    <submittedName>
        <fullName evidence="1">Uncharacterized protein</fullName>
    </submittedName>
</protein>
<name>A0A2S8BJZ3_9MYCO</name>
<reference evidence="1 2" key="1">
    <citation type="journal article" date="2017" name="Int. J. Syst. Evol. Microbiol.">
        <title>Mycobacterium talmoniae sp. nov., a slowly growing mycobacterium isolated from human respiratory samples.</title>
        <authorList>
            <person name="Davidson R.M."/>
            <person name="DeGroote M.A."/>
            <person name="Marola J.L."/>
            <person name="Buss S."/>
            <person name="Jones V."/>
            <person name="McNeil M.R."/>
            <person name="Freifeld A.G."/>
            <person name="Elaine Epperson L."/>
            <person name="Hasan N.A."/>
            <person name="Jackson M."/>
            <person name="Iwen P.C."/>
            <person name="Salfinger M."/>
            <person name="Strong M."/>
        </authorList>
    </citation>
    <scope>NUCLEOTIDE SEQUENCE [LARGE SCALE GENOMIC DNA]</scope>
    <source>
        <strain evidence="1 2">ATCC BAA-2683</strain>
    </source>
</reference>
<proteinExistence type="predicted"/>
<gene>
    <name evidence="1" type="ORF">C1Y40_02831</name>
</gene>
<dbReference type="EMBL" id="PPEA01000408">
    <property type="protein sequence ID" value="PQM47000.1"/>
    <property type="molecule type" value="Genomic_DNA"/>
</dbReference>
<accession>A0A2S8BJZ3</accession>
<organism evidence="1 2">
    <name type="scientific">Mycobacterium talmoniae</name>
    <dbReference type="NCBI Taxonomy" id="1858794"/>
    <lineage>
        <taxon>Bacteria</taxon>
        <taxon>Bacillati</taxon>
        <taxon>Actinomycetota</taxon>
        <taxon>Actinomycetes</taxon>
        <taxon>Mycobacteriales</taxon>
        <taxon>Mycobacteriaceae</taxon>
        <taxon>Mycobacterium</taxon>
    </lineage>
</organism>
<evidence type="ECO:0000313" key="1">
    <source>
        <dbReference type="EMBL" id="PQM47000.1"/>
    </source>
</evidence>
<evidence type="ECO:0000313" key="2">
    <source>
        <dbReference type="Proteomes" id="UP000238296"/>
    </source>
</evidence>
<dbReference type="Proteomes" id="UP000238296">
    <property type="component" value="Unassembled WGS sequence"/>
</dbReference>